<dbReference type="EMBL" id="JACXYU010000007">
    <property type="protein sequence ID" value="MBD3932982.1"/>
    <property type="molecule type" value="Genomic_DNA"/>
</dbReference>
<organism evidence="1 2">
    <name type="scientific">Streptomyces chumphonensis</name>
    <dbReference type="NCBI Taxonomy" id="1214925"/>
    <lineage>
        <taxon>Bacteria</taxon>
        <taxon>Bacillati</taxon>
        <taxon>Actinomycetota</taxon>
        <taxon>Actinomycetes</taxon>
        <taxon>Kitasatosporales</taxon>
        <taxon>Streptomycetaceae</taxon>
        <taxon>Streptomyces</taxon>
    </lineage>
</organism>
<gene>
    <name evidence="1" type="ORF">IF129_15660</name>
</gene>
<protein>
    <recommendedName>
        <fullName evidence="3">Lipoprotein</fullName>
    </recommendedName>
</protein>
<accession>A0A927F1I8</accession>
<evidence type="ECO:0008006" key="3">
    <source>
        <dbReference type="Google" id="ProtNLM"/>
    </source>
</evidence>
<dbReference type="AlphaFoldDB" id="A0A927F1I8"/>
<comment type="caution">
    <text evidence="1">The sequence shown here is derived from an EMBL/GenBank/DDBJ whole genome shotgun (WGS) entry which is preliminary data.</text>
</comment>
<evidence type="ECO:0000313" key="2">
    <source>
        <dbReference type="Proteomes" id="UP000632289"/>
    </source>
</evidence>
<reference evidence="1" key="1">
    <citation type="submission" date="2020-09" db="EMBL/GenBank/DDBJ databases">
        <title>Secondary metabolite and genome analysis of marine Streptomyces chumphonensis KK1-2T.</title>
        <authorList>
            <person name="Phongsopitanun W."/>
            <person name="Kanchanasin P."/>
            <person name="Pittayakhajonwut P."/>
            <person name="Suwanborirux K."/>
            <person name="Tanasupawat S."/>
        </authorList>
    </citation>
    <scope>NUCLEOTIDE SEQUENCE</scope>
    <source>
        <strain evidence="1">KK1-2</strain>
    </source>
</reference>
<keyword evidence="2" id="KW-1185">Reference proteome</keyword>
<evidence type="ECO:0000313" key="1">
    <source>
        <dbReference type="EMBL" id="MBD3932982.1"/>
    </source>
</evidence>
<proteinExistence type="predicted"/>
<dbReference type="Proteomes" id="UP000632289">
    <property type="component" value="Unassembled WGS sequence"/>
</dbReference>
<dbReference type="RefSeq" id="WP_191210272.1">
    <property type="nucleotide sequence ID" value="NZ_BAABKL010000050.1"/>
</dbReference>
<name>A0A927F1I8_9ACTN</name>
<dbReference type="PROSITE" id="PS51257">
    <property type="entry name" value="PROKAR_LIPOPROTEIN"/>
    <property type="match status" value="1"/>
</dbReference>
<sequence>MGRILLFAALLISVLVGCSQNPDDDESVELQAACHGILDGRVAAGIIETGRHDPEELVEIADDKVKYPGKFCNVQRKSDALLQFDLSYAWVDISDAPAPPEERRSDDSGYVYDAGEDIEIVSGGRLDPGVSTVRFRCEVADPGPRAVEGRLIEHLFGLNQEATFSVLLASAEKAAEGFGCRNALDFPDAADVKGPAPTASATPEG</sequence>